<evidence type="ECO:0000313" key="1">
    <source>
        <dbReference type="EMBL" id="MDT0247726.1"/>
    </source>
</evidence>
<proteinExistence type="predicted"/>
<evidence type="ECO:0000313" key="2">
    <source>
        <dbReference type="Proteomes" id="UP001180729"/>
    </source>
</evidence>
<dbReference type="RefSeq" id="WP_311372012.1">
    <property type="nucleotide sequence ID" value="NZ_JAMZMH010000001.1"/>
</dbReference>
<reference evidence="1" key="1">
    <citation type="submission" date="2022-06" db="EMBL/GenBank/DDBJ databases">
        <title>Draft Genome Sequences of Three Actinomyces oris Strains, Isolated from Healthy Human Feces.</title>
        <authorList>
            <person name="Ye Y."/>
            <person name="Liu C."/>
            <person name="Zhao J."/>
            <person name="Xu J."/>
            <person name="Huang H."/>
            <person name="Wang B."/>
            <person name="Wei J."/>
            <person name="Jing X."/>
        </authorList>
    </citation>
    <scope>NUCLEOTIDE SEQUENCE</scope>
    <source>
        <strain evidence="1">CNGBCC1803368</strain>
    </source>
</reference>
<gene>
    <name evidence="1" type="ORF">RMW62_01315</name>
</gene>
<comment type="caution">
    <text evidence="1">The sequence shown here is derived from an EMBL/GenBank/DDBJ whole genome shotgun (WGS) entry which is preliminary data.</text>
</comment>
<organism evidence="1 2">
    <name type="scientific">Actinomyces oris</name>
    <dbReference type="NCBI Taxonomy" id="544580"/>
    <lineage>
        <taxon>Bacteria</taxon>
        <taxon>Bacillati</taxon>
        <taxon>Actinomycetota</taxon>
        <taxon>Actinomycetes</taxon>
        <taxon>Actinomycetales</taxon>
        <taxon>Actinomycetaceae</taxon>
        <taxon>Actinomyces</taxon>
    </lineage>
</organism>
<accession>A0AAE4G0R7</accession>
<name>A0AAE4G0R7_9ACTO</name>
<dbReference type="Proteomes" id="UP001180729">
    <property type="component" value="Unassembled WGS sequence"/>
</dbReference>
<sequence length="83" mass="9242">MLEAEWQGAPLSVEVGPVAVNDKYAVVRLVLSTTSKKNVGLSQPFGSTYRPGTMVAIRMLSLDKGLVYRELDEETRHLYDDVE</sequence>
<protein>
    <submittedName>
        <fullName evidence="1">Uncharacterized protein</fullName>
    </submittedName>
</protein>
<dbReference type="AlphaFoldDB" id="A0AAE4G0R7"/>
<dbReference type="EMBL" id="JAMZMH010000001">
    <property type="protein sequence ID" value="MDT0247726.1"/>
    <property type="molecule type" value="Genomic_DNA"/>
</dbReference>